<dbReference type="Proteomes" id="UP000827092">
    <property type="component" value="Unassembled WGS sequence"/>
</dbReference>
<protein>
    <submittedName>
        <fullName evidence="1">Uncharacterized protein</fullName>
    </submittedName>
</protein>
<reference evidence="1 2" key="1">
    <citation type="journal article" date="2022" name="Nat. Ecol. Evol.">
        <title>A masculinizing supergene underlies an exaggerated male reproductive morph in a spider.</title>
        <authorList>
            <person name="Hendrickx F."/>
            <person name="De Corte Z."/>
            <person name="Sonet G."/>
            <person name="Van Belleghem S.M."/>
            <person name="Kostlbacher S."/>
            <person name="Vangestel C."/>
        </authorList>
    </citation>
    <scope>NUCLEOTIDE SEQUENCE [LARGE SCALE GENOMIC DNA]</scope>
    <source>
        <strain evidence="1">W744_W776</strain>
    </source>
</reference>
<dbReference type="AlphaFoldDB" id="A0AAV6V8T3"/>
<comment type="caution">
    <text evidence="1">The sequence shown here is derived from an EMBL/GenBank/DDBJ whole genome shotgun (WGS) entry which is preliminary data.</text>
</comment>
<proteinExistence type="predicted"/>
<sequence length="76" mass="8297">MKATGRRPLQLDLNGPVGTRAISVSLGVKSHKLKIPLWSVLCGWSMLDVKCEEFAKTVVLVFVPPSGGKTIFNFIL</sequence>
<name>A0AAV6V8T3_9ARAC</name>
<accession>A0AAV6V8T3</accession>
<evidence type="ECO:0000313" key="1">
    <source>
        <dbReference type="EMBL" id="KAG8193024.1"/>
    </source>
</evidence>
<organism evidence="1 2">
    <name type="scientific">Oedothorax gibbosus</name>
    <dbReference type="NCBI Taxonomy" id="931172"/>
    <lineage>
        <taxon>Eukaryota</taxon>
        <taxon>Metazoa</taxon>
        <taxon>Ecdysozoa</taxon>
        <taxon>Arthropoda</taxon>
        <taxon>Chelicerata</taxon>
        <taxon>Arachnida</taxon>
        <taxon>Araneae</taxon>
        <taxon>Araneomorphae</taxon>
        <taxon>Entelegynae</taxon>
        <taxon>Araneoidea</taxon>
        <taxon>Linyphiidae</taxon>
        <taxon>Erigoninae</taxon>
        <taxon>Oedothorax</taxon>
    </lineage>
</organism>
<keyword evidence="2" id="KW-1185">Reference proteome</keyword>
<dbReference type="EMBL" id="JAFNEN010000132">
    <property type="protein sequence ID" value="KAG8193024.1"/>
    <property type="molecule type" value="Genomic_DNA"/>
</dbReference>
<evidence type="ECO:0000313" key="2">
    <source>
        <dbReference type="Proteomes" id="UP000827092"/>
    </source>
</evidence>
<gene>
    <name evidence="1" type="ORF">JTE90_028142</name>
</gene>